<evidence type="ECO:0000256" key="6">
    <source>
        <dbReference type="RuleBase" id="RU000454"/>
    </source>
</evidence>
<protein>
    <recommendedName>
        <fullName evidence="8">Peptidase A1 domain-containing protein</fullName>
    </recommendedName>
</protein>
<evidence type="ECO:0000256" key="4">
    <source>
        <dbReference type="ARBA" id="ARBA00022801"/>
    </source>
</evidence>
<keyword evidence="3 6" id="KW-0064">Aspartyl protease</keyword>
<dbReference type="FunCoup" id="A0A067PLM3">
    <property type="interactions" value="48"/>
</dbReference>
<evidence type="ECO:0000256" key="3">
    <source>
        <dbReference type="ARBA" id="ARBA00022750"/>
    </source>
</evidence>
<dbReference type="PROSITE" id="PS00141">
    <property type="entry name" value="ASP_PROTEASE"/>
    <property type="match status" value="1"/>
</dbReference>
<keyword evidence="4 6" id="KW-0378">Hydrolase</keyword>
<evidence type="ECO:0000256" key="1">
    <source>
        <dbReference type="ARBA" id="ARBA00007447"/>
    </source>
</evidence>
<reference evidence="10" key="1">
    <citation type="journal article" date="2014" name="Proc. Natl. Acad. Sci. U.S.A.">
        <title>Extensive sampling of basidiomycete genomes demonstrates inadequacy of the white-rot/brown-rot paradigm for wood decay fungi.</title>
        <authorList>
            <person name="Riley R."/>
            <person name="Salamov A.A."/>
            <person name="Brown D.W."/>
            <person name="Nagy L.G."/>
            <person name="Floudas D."/>
            <person name="Held B.W."/>
            <person name="Levasseur A."/>
            <person name="Lombard V."/>
            <person name="Morin E."/>
            <person name="Otillar R."/>
            <person name="Lindquist E.A."/>
            <person name="Sun H."/>
            <person name="LaButti K.M."/>
            <person name="Schmutz J."/>
            <person name="Jabbour D."/>
            <person name="Luo H."/>
            <person name="Baker S.E."/>
            <person name="Pisabarro A.G."/>
            <person name="Walton J.D."/>
            <person name="Blanchette R.A."/>
            <person name="Henrissat B."/>
            <person name="Martin F."/>
            <person name="Cullen D."/>
            <person name="Hibbett D.S."/>
            <person name="Grigoriev I.V."/>
        </authorList>
    </citation>
    <scope>NUCLEOTIDE SEQUENCE [LARGE SCALE GENOMIC DNA]</scope>
    <source>
        <strain evidence="10">MUCL 33604</strain>
    </source>
</reference>
<dbReference type="STRING" id="933084.A0A067PLM3"/>
<gene>
    <name evidence="9" type="ORF">JAAARDRAFT_37134</name>
</gene>
<feature type="domain" description="Peptidase A1" evidence="8">
    <location>
        <begin position="90"/>
        <end position="417"/>
    </location>
</feature>
<dbReference type="InterPro" id="IPR033121">
    <property type="entry name" value="PEPTIDASE_A1"/>
</dbReference>
<dbReference type="Gene3D" id="2.40.70.10">
    <property type="entry name" value="Acid Proteases"/>
    <property type="match status" value="2"/>
</dbReference>
<organism evidence="9 10">
    <name type="scientific">Jaapia argillacea MUCL 33604</name>
    <dbReference type="NCBI Taxonomy" id="933084"/>
    <lineage>
        <taxon>Eukaryota</taxon>
        <taxon>Fungi</taxon>
        <taxon>Dikarya</taxon>
        <taxon>Basidiomycota</taxon>
        <taxon>Agaricomycotina</taxon>
        <taxon>Agaricomycetes</taxon>
        <taxon>Agaricomycetidae</taxon>
        <taxon>Jaapiales</taxon>
        <taxon>Jaapiaceae</taxon>
        <taxon>Jaapia</taxon>
    </lineage>
</organism>
<dbReference type="GO" id="GO:0004190">
    <property type="term" value="F:aspartic-type endopeptidase activity"/>
    <property type="evidence" value="ECO:0007669"/>
    <property type="project" value="UniProtKB-KW"/>
</dbReference>
<dbReference type="Proteomes" id="UP000027265">
    <property type="component" value="Unassembled WGS sequence"/>
</dbReference>
<evidence type="ECO:0000256" key="2">
    <source>
        <dbReference type="ARBA" id="ARBA00022670"/>
    </source>
</evidence>
<keyword evidence="10" id="KW-1185">Reference proteome</keyword>
<dbReference type="SUPFAM" id="SSF50630">
    <property type="entry name" value="Acid proteases"/>
    <property type="match status" value="1"/>
</dbReference>
<dbReference type="PRINTS" id="PR00792">
    <property type="entry name" value="PEPSIN"/>
</dbReference>
<accession>A0A067PLM3</accession>
<dbReference type="GO" id="GO:0006508">
    <property type="term" value="P:proteolysis"/>
    <property type="evidence" value="ECO:0007669"/>
    <property type="project" value="UniProtKB-KW"/>
</dbReference>
<evidence type="ECO:0000313" key="10">
    <source>
        <dbReference type="Proteomes" id="UP000027265"/>
    </source>
</evidence>
<feature type="active site" evidence="5">
    <location>
        <position position="302"/>
    </location>
</feature>
<feature type="chain" id="PRO_5001643235" description="Peptidase A1 domain-containing protein" evidence="7">
    <location>
        <begin position="20"/>
        <end position="491"/>
    </location>
</feature>
<proteinExistence type="inferred from homology"/>
<dbReference type="InParanoid" id="A0A067PLM3"/>
<comment type="similarity">
    <text evidence="1 6">Belongs to the peptidase A1 family.</text>
</comment>
<evidence type="ECO:0000259" key="8">
    <source>
        <dbReference type="PROSITE" id="PS51767"/>
    </source>
</evidence>
<keyword evidence="2 6" id="KW-0645">Protease</keyword>
<dbReference type="PANTHER" id="PTHR47966:SF6">
    <property type="entry name" value="PEPTIDASE A1 DOMAIN-CONTAINING PROTEIN"/>
    <property type="match status" value="1"/>
</dbReference>
<name>A0A067PLM3_9AGAM</name>
<dbReference type="Pfam" id="PF00026">
    <property type="entry name" value="Asp"/>
    <property type="match status" value="1"/>
</dbReference>
<evidence type="ECO:0000313" key="9">
    <source>
        <dbReference type="EMBL" id="KDQ55714.1"/>
    </source>
</evidence>
<feature type="active site" evidence="5">
    <location>
        <position position="108"/>
    </location>
</feature>
<dbReference type="PROSITE" id="PS51767">
    <property type="entry name" value="PEPTIDASE_A1"/>
    <property type="match status" value="1"/>
</dbReference>
<keyword evidence="7" id="KW-0732">Signal</keyword>
<feature type="signal peptide" evidence="7">
    <location>
        <begin position="1"/>
        <end position="19"/>
    </location>
</feature>
<dbReference type="CDD" id="cd05471">
    <property type="entry name" value="pepsin_like"/>
    <property type="match status" value="1"/>
</dbReference>
<dbReference type="AlphaFoldDB" id="A0A067PLM3"/>
<dbReference type="InterPro" id="IPR001969">
    <property type="entry name" value="Aspartic_peptidase_AS"/>
</dbReference>
<evidence type="ECO:0000256" key="7">
    <source>
        <dbReference type="SAM" id="SignalP"/>
    </source>
</evidence>
<dbReference type="OrthoDB" id="771136at2759"/>
<dbReference type="PANTHER" id="PTHR47966">
    <property type="entry name" value="BETA-SITE APP-CLEAVING ENZYME, ISOFORM A-RELATED"/>
    <property type="match status" value="1"/>
</dbReference>
<sequence>MLPSAFILLAFLWAPLVSATPVGSPIHVPITRRTPQLSRRDGGEVNPLDRFVKAADFVRLKYGFDPLSSKRKRQNTAEVPIIDQNSDSSYLGSISIGTPAQTFNVILDTGSADFWLASTGCSTCPSGTPEYSSSKSSTSTLSTTPVSIKYGSGAVAGTLTQDALNMGGFLVSQQQFVSVTQVSSQFLTGTAAGLMGLGWQTIASSGAMPFWQALFNANQFTTPEFSFYLRRLVDDPSAPVETYGGEFTLGGTNSSLYTGNIEFLNFPSGVTPSFWVLPVTGLTVGGKAVTVPTGNSALAAIDTGTTLIGGPSAGVQAYWAGVPGSQALTGQYQGFYAFPCSTTLTTTISFGGKSWPVSSADMNLGQVSSTMCMGGIFDLSLGSSAGSGGGPSWVVGDTFLKNVYSVFRANPPSVGFAQLSSAAGGSGPGSTSIPSSVAISISGTGARPSSTGSSGGSNPFASGAAGLKVPNFAWAMLGSALAGLLGMRLVL</sequence>
<dbReference type="FunFam" id="2.40.70.10:FF:000115">
    <property type="entry name" value="Lysosomal aspartic protease"/>
    <property type="match status" value="1"/>
</dbReference>
<dbReference type="InterPro" id="IPR021109">
    <property type="entry name" value="Peptidase_aspartic_dom_sf"/>
</dbReference>
<evidence type="ECO:0000256" key="5">
    <source>
        <dbReference type="PIRSR" id="PIRSR601461-1"/>
    </source>
</evidence>
<dbReference type="InterPro" id="IPR034164">
    <property type="entry name" value="Pepsin-like_dom"/>
</dbReference>
<dbReference type="EMBL" id="KL197724">
    <property type="protein sequence ID" value="KDQ55714.1"/>
    <property type="molecule type" value="Genomic_DNA"/>
</dbReference>
<dbReference type="InterPro" id="IPR001461">
    <property type="entry name" value="Aspartic_peptidase_A1"/>
</dbReference>
<dbReference type="HOGENOM" id="CLU_013253_1_2_1"/>